<gene>
    <name evidence="1" type="ORF">EVEC_LOCUS6687</name>
</gene>
<keyword evidence="2" id="KW-1185">Reference proteome</keyword>
<reference evidence="3" key="1">
    <citation type="submission" date="2017-02" db="UniProtKB">
        <authorList>
            <consortium name="WormBaseParasite"/>
        </authorList>
    </citation>
    <scope>IDENTIFICATION</scope>
</reference>
<accession>A0A0N4V9P6</accession>
<name>A0A0N4V9P6_ENTVE</name>
<evidence type="ECO:0000313" key="1">
    <source>
        <dbReference type="EMBL" id="VDD91936.1"/>
    </source>
</evidence>
<organism evidence="3">
    <name type="scientific">Enterobius vermicularis</name>
    <name type="common">Human pinworm</name>
    <dbReference type="NCBI Taxonomy" id="51028"/>
    <lineage>
        <taxon>Eukaryota</taxon>
        <taxon>Metazoa</taxon>
        <taxon>Ecdysozoa</taxon>
        <taxon>Nematoda</taxon>
        <taxon>Chromadorea</taxon>
        <taxon>Rhabditida</taxon>
        <taxon>Spirurina</taxon>
        <taxon>Oxyuridomorpha</taxon>
        <taxon>Oxyuroidea</taxon>
        <taxon>Oxyuridae</taxon>
        <taxon>Enterobius</taxon>
    </lineage>
</organism>
<protein>
    <submittedName>
        <fullName evidence="3">Ion_trans domain-containing protein</fullName>
    </submittedName>
</protein>
<evidence type="ECO:0000313" key="3">
    <source>
        <dbReference type="WBParaSite" id="EVEC_0000716601-mRNA-1"/>
    </source>
</evidence>
<dbReference type="Proteomes" id="UP000274131">
    <property type="component" value="Unassembled WGS sequence"/>
</dbReference>
<reference evidence="1 2" key="2">
    <citation type="submission" date="2018-10" db="EMBL/GenBank/DDBJ databases">
        <authorList>
            <consortium name="Pathogen Informatics"/>
        </authorList>
    </citation>
    <scope>NUCLEOTIDE SEQUENCE [LARGE SCALE GENOMIC DNA]</scope>
</reference>
<proteinExistence type="predicted"/>
<evidence type="ECO:0000313" key="2">
    <source>
        <dbReference type="Proteomes" id="UP000274131"/>
    </source>
</evidence>
<dbReference type="WBParaSite" id="EVEC_0000716601-mRNA-1">
    <property type="protein sequence ID" value="EVEC_0000716601-mRNA-1"/>
    <property type="gene ID" value="EVEC_0000716601"/>
</dbReference>
<dbReference type="AlphaFoldDB" id="A0A0N4V9P6"/>
<dbReference type="EMBL" id="UXUI01008610">
    <property type="protein sequence ID" value="VDD91936.1"/>
    <property type="molecule type" value="Genomic_DNA"/>
</dbReference>
<sequence length="118" mass="13289">MCNADAQAYNEIYHLFMLAIQLPSANNRRPQEDYGTLPTGYFFFVEMLVIWQLAKLVAIYSGGHGISTGDLHGRSSEVLSLEQLFEFETVQKCSGENKKAFQMNRYQVAVRSQQAAGC</sequence>